<sequence length="132" mass="14725">MPGLSERQPTISRSSAEAEYRGVANAVAETSWLRNLLFELHVPVRKATVVYCDNISAVSLTENPVQHQRTKHVEIDIHFVREKVRMGHVRVLHIPSSFQYVDIFTKGLPRQLFQAFRSSLSVGSPTAPTAGG</sequence>
<dbReference type="AlphaFoldDB" id="A0A5N6P2Y0"/>
<accession>A0A5N6P2Y0</accession>
<protein>
    <submittedName>
        <fullName evidence="1">Uncharacterized protein</fullName>
    </submittedName>
</protein>
<dbReference type="PANTHER" id="PTHR11439">
    <property type="entry name" value="GAG-POL-RELATED RETROTRANSPOSON"/>
    <property type="match status" value="1"/>
</dbReference>
<name>A0A5N6P2Y0_9ASTR</name>
<dbReference type="PANTHER" id="PTHR11439:SF524">
    <property type="entry name" value="RNA-DIRECTED DNA POLYMERASE, PROTEIN KINASE RLK-PELLE-DLSV FAMILY"/>
    <property type="match status" value="1"/>
</dbReference>
<comment type="caution">
    <text evidence="1">The sequence shown here is derived from an EMBL/GenBank/DDBJ whole genome shotgun (WGS) entry which is preliminary data.</text>
</comment>
<evidence type="ECO:0000313" key="2">
    <source>
        <dbReference type="Proteomes" id="UP000326396"/>
    </source>
</evidence>
<keyword evidence="2" id="KW-1185">Reference proteome</keyword>
<dbReference type="Proteomes" id="UP000326396">
    <property type="component" value="Linkage Group LG15"/>
</dbReference>
<proteinExistence type="predicted"/>
<reference evidence="1 2" key="1">
    <citation type="submission" date="2019-05" db="EMBL/GenBank/DDBJ databases">
        <title>Mikania micrantha, genome provides insights into the molecular mechanism of rapid growth.</title>
        <authorList>
            <person name="Liu B."/>
        </authorList>
    </citation>
    <scope>NUCLEOTIDE SEQUENCE [LARGE SCALE GENOMIC DNA]</scope>
    <source>
        <strain evidence="1">NLD-2019</strain>
        <tissue evidence="1">Leaf</tissue>
    </source>
</reference>
<dbReference type="EMBL" id="SZYD01000007">
    <property type="protein sequence ID" value="KAD5803001.1"/>
    <property type="molecule type" value="Genomic_DNA"/>
</dbReference>
<gene>
    <name evidence="1" type="ORF">E3N88_14361</name>
</gene>
<organism evidence="1 2">
    <name type="scientific">Mikania micrantha</name>
    <name type="common">bitter vine</name>
    <dbReference type="NCBI Taxonomy" id="192012"/>
    <lineage>
        <taxon>Eukaryota</taxon>
        <taxon>Viridiplantae</taxon>
        <taxon>Streptophyta</taxon>
        <taxon>Embryophyta</taxon>
        <taxon>Tracheophyta</taxon>
        <taxon>Spermatophyta</taxon>
        <taxon>Magnoliopsida</taxon>
        <taxon>eudicotyledons</taxon>
        <taxon>Gunneridae</taxon>
        <taxon>Pentapetalae</taxon>
        <taxon>asterids</taxon>
        <taxon>campanulids</taxon>
        <taxon>Asterales</taxon>
        <taxon>Asteraceae</taxon>
        <taxon>Asteroideae</taxon>
        <taxon>Heliantheae alliance</taxon>
        <taxon>Eupatorieae</taxon>
        <taxon>Mikania</taxon>
    </lineage>
</organism>
<dbReference type="CDD" id="cd09272">
    <property type="entry name" value="RNase_HI_RT_Ty1"/>
    <property type="match status" value="1"/>
</dbReference>
<evidence type="ECO:0000313" key="1">
    <source>
        <dbReference type="EMBL" id="KAD5803001.1"/>
    </source>
</evidence>
<dbReference type="OrthoDB" id="414945at2759"/>